<dbReference type="Gene3D" id="1.25.10.10">
    <property type="entry name" value="Leucine-rich Repeat Variant"/>
    <property type="match status" value="1"/>
</dbReference>
<dbReference type="GO" id="GO:0005783">
    <property type="term" value="C:endoplasmic reticulum"/>
    <property type="evidence" value="ECO:0007669"/>
    <property type="project" value="TreeGrafter"/>
</dbReference>
<dbReference type="EMBL" id="UYYG01000029">
    <property type="protein sequence ID" value="VDN51750.1"/>
    <property type="molecule type" value="Genomic_DNA"/>
</dbReference>
<reference evidence="4" key="1">
    <citation type="submission" date="2017-02" db="UniProtKB">
        <authorList>
            <consortium name="WormBaseParasite"/>
        </authorList>
    </citation>
    <scope>IDENTIFICATION</scope>
</reference>
<dbReference type="GO" id="GO:0000774">
    <property type="term" value="F:adenyl-nucleotide exchange factor activity"/>
    <property type="evidence" value="ECO:0007669"/>
    <property type="project" value="TreeGrafter"/>
</dbReference>
<dbReference type="InterPro" id="IPR016024">
    <property type="entry name" value="ARM-type_fold"/>
</dbReference>
<dbReference type="Proteomes" id="UP000038040">
    <property type="component" value="Unplaced"/>
</dbReference>
<organism evidence="2 4">
    <name type="scientific">Dracunculus medinensis</name>
    <name type="common">Guinea worm</name>
    <dbReference type="NCBI Taxonomy" id="318479"/>
    <lineage>
        <taxon>Eukaryota</taxon>
        <taxon>Metazoa</taxon>
        <taxon>Ecdysozoa</taxon>
        <taxon>Nematoda</taxon>
        <taxon>Chromadorea</taxon>
        <taxon>Rhabditida</taxon>
        <taxon>Spirurina</taxon>
        <taxon>Dracunculoidea</taxon>
        <taxon>Dracunculidae</taxon>
        <taxon>Dracunculus</taxon>
    </lineage>
</organism>
<protein>
    <submittedName>
        <fullName evidence="4">Fes1 domain-containing protein</fullName>
    </submittedName>
</protein>
<accession>A0A0N4UI85</accession>
<name>A0A0N4UI85_DRAME</name>
<gene>
    <name evidence="1" type="ORF">DME_LOCUS1723</name>
</gene>
<evidence type="ECO:0000313" key="3">
    <source>
        <dbReference type="Proteomes" id="UP000274756"/>
    </source>
</evidence>
<dbReference type="PANTHER" id="PTHR19316">
    <property type="entry name" value="PROTEIN FOLDING REGULATOR"/>
    <property type="match status" value="1"/>
</dbReference>
<dbReference type="AlphaFoldDB" id="A0A0N4UI85"/>
<dbReference type="PANTHER" id="PTHR19316:SF18">
    <property type="entry name" value="HSP70-BINDING PROTEIN 1"/>
    <property type="match status" value="1"/>
</dbReference>
<evidence type="ECO:0000313" key="1">
    <source>
        <dbReference type="EMBL" id="VDN51750.1"/>
    </source>
</evidence>
<sequence length="383" mass="43413">MDENGINNAYWKMILELAQSVVGENNSNHSMKEVKQLDSKDKQFIEKAMQETVRKVDSNMIIASCLRDLRSLMNPSDNDLDFVTNIVNTLEDVICQIDFAYNFCRMGGIEEIMRFMSLPLLSVKESIMRLIPTIAQYNPQAQDYINGSNLLFTLVENLLVADQASAIKYQCLSGISAIVRNHHQSFEYHLLVGGPSSHFWYRVITKPGFEQAKNNDNAPSVGLDKANTFVEPCVYNCEPPTEEEISIVHKLKKFINMNGLNIVLNCYQQALEKHDERVANKAAVIIVGIGFDIGFQEASKHGFTDAIFEIFCTIPPSFDACSYVRGYLNYPELQNMKLTSEMIKAMQDALQSHLDYETTLAEKDENTINELRATLKSFNEVKL</sequence>
<evidence type="ECO:0000313" key="2">
    <source>
        <dbReference type="Proteomes" id="UP000038040"/>
    </source>
</evidence>
<dbReference type="STRING" id="318479.A0A0N4UI85"/>
<dbReference type="OrthoDB" id="10250458at2759"/>
<dbReference type="WBParaSite" id="DME_0000730501-mRNA-1">
    <property type="protein sequence ID" value="DME_0000730501-mRNA-1"/>
    <property type="gene ID" value="DME_0000730501"/>
</dbReference>
<proteinExistence type="predicted"/>
<dbReference type="Proteomes" id="UP000274756">
    <property type="component" value="Unassembled WGS sequence"/>
</dbReference>
<dbReference type="InterPro" id="IPR050693">
    <property type="entry name" value="Hsp70_NEF-Inhibitors"/>
</dbReference>
<dbReference type="SUPFAM" id="SSF48371">
    <property type="entry name" value="ARM repeat"/>
    <property type="match status" value="1"/>
</dbReference>
<keyword evidence="3" id="KW-1185">Reference proteome</keyword>
<reference evidence="1 3" key="2">
    <citation type="submission" date="2018-11" db="EMBL/GenBank/DDBJ databases">
        <authorList>
            <consortium name="Pathogen Informatics"/>
        </authorList>
    </citation>
    <scope>NUCLEOTIDE SEQUENCE [LARGE SCALE GENOMIC DNA]</scope>
</reference>
<evidence type="ECO:0000313" key="4">
    <source>
        <dbReference type="WBParaSite" id="DME_0000730501-mRNA-1"/>
    </source>
</evidence>
<dbReference type="InterPro" id="IPR011989">
    <property type="entry name" value="ARM-like"/>
</dbReference>